<dbReference type="GO" id="GO:0008781">
    <property type="term" value="F:N-acylneuraminate cytidylyltransferase activity"/>
    <property type="evidence" value="ECO:0007669"/>
    <property type="project" value="TreeGrafter"/>
</dbReference>
<dbReference type="InterPro" id="IPR023214">
    <property type="entry name" value="HAD_sf"/>
</dbReference>
<evidence type="ECO:0000256" key="4">
    <source>
        <dbReference type="ARBA" id="ARBA00011881"/>
    </source>
</evidence>
<dbReference type="Gene3D" id="3.40.50.1000">
    <property type="entry name" value="HAD superfamily/HAD-like"/>
    <property type="match status" value="1"/>
</dbReference>
<dbReference type="InterPro" id="IPR036412">
    <property type="entry name" value="HAD-like_sf"/>
</dbReference>
<feature type="binding site" evidence="12">
    <location>
        <position position="114"/>
    </location>
    <ligand>
        <name>Mg(2+)</name>
        <dbReference type="ChEBI" id="CHEBI:18420"/>
    </ligand>
</feature>
<sequence length="189" mass="21063">MNTNKRKLKERAKRIKLFLTDVDGVLTDGSLVYGDNGMEIKLFNATDGIGMVLLNLVHIKTGIITAKYSQATEKRAKEMGVNEVYQGILNKKEVLGKLLKKYKLLSEEIAYIGDDLADFPLLKKVGFPATVPNAAAEIKKVSIYVTKTPGGKGAVREVATLILKSQRKYEKAIKIFFEQIQTLKSENKK</sequence>
<dbReference type="EC" id="3.1.3.45" evidence="5"/>
<evidence type="ECO:0000256" key="12">
    <source>
        <dbReference type="PIRSR" id="PIRSR006118-2"/>
    </source>
</evidence>
<keyword evidence="8 13" id="KW-0378">Hydrolase</keyword>
<keyword evidence="9 12" id="KW-0460">Magnesium</keyword>
<feature type="binding site" evidence="12">
    <location>
        <position position="23"/>
    </location>
    <ligand>
        <name>substrate</name>
    </ligand>
</feature>
<comment type="cofactor">
    <cofactor evidence="2 12">
        <name>Mg(2+)</name>
        <dbReference type="ChEBI" id="CHEBI:18420"/>
    </cofactor>
</comment>
<evidence type="ECO:0000256" key="11">
    <source>
        <dbReference type="ARBA" id="ARBA00031051"/>
    </source>
</evidence>
<dbReference type="EMBL" id="PFJK01000050">
    <property type="protein sequence ID" value="PIX77710.1"/>
    <property type="molecule type" value="Genomic_DNA"/>
</dbReference>
<dbReference type="PANTHER" id="PTHR21485">
    <property type="entry name" value="HAD SUPERFAMILY MEMBERS CMAS AND KDSC"/>
    <property type="match status" value="1"/>
</dbReference>
<dbReference type="InterPro" id="IPR010023">
    <property type="entry name" value="KdsC_fam"/>
</dbReference>
<name>A0A2M7M4T5_9BACT</name>
<dbReference type="PANTHER" id="PTHR21485:SF6">
    <property type="entry name" value="N-ACYLNEURAMINATE CYTIDYLYLTRANSFERASE-RELATED"/>
    <property type="match status" value="1"/>
</dbReference>
<evidence type="ECO:0000256" key="8">
    <source>
        <dbReference type="ARBA" id="ARBA00022801"/>
    </source>
</evidence>
<dbReference type="SFLD" id="SFLDG01136">
    <property type="entry name" value="C1.6:_Phosphoserine_Phosphatas"/>
    <property type="match status" value="1"/>
</dbReference>
<dbReference type="GO" id="GO:0019143">
    <property type="term" value="F:3-deoxy-manno-octulosonate-8-phosphatase activity"/>
    <property type="evidence" value="ECO:0007669"/>
    <property type="project" value="UniProtKB-EC"/>
</dbReference>
<dbReference type="FunFam" id="3.40.50.1000:FF:000029">
    <property type="entry name" value="3-deoxy-D-manno-octulosonate 8-phosphate phosphatase KdsC"/>
    <property type="match status" value="1"/>
</dbReference>
<dbReference type="InterPro" id="IPR050793">
    <property type="entry name" value="CMP-NeuNAc_synthase"/>
</dbReference>
<dbReference type="AlphaFoldDB" id="A0A2M7M4T5"/>
<dbReference type="SFLD" id="SFLDS00003">
    <property type="entry name" value="Haloacid_Dehalogenase"/>
    <property type="match status" value="1"/>
</dbReference>
<comment type="similarity">
    <text evidence="3">Belongs to the KdsC family.</text>
</comment>
<feature type="binding site" evidence="12">
    <location>
        <position position="21"/>
    </location>
    <ligand>
        <name>Mg(2+)</name>
        <dbReference type="ChEBI" id="CHEBI:18420"/>
    </ligand>
</feature>
<evidence type="ECO:0000256" key="2">
    <source>
        <dbReference type="ARBA" id="ARBA00001946"/>
    </source>
</evidence>
<evidence type="ECO:0000256" key="3">
    <source>
        <dbReference type="ARBA" id="ARBA00005893"/>
    </source>
</evidence>
<dbReference type="SFLD" id="SFLDG01138">
    <property type="entry name" value="C1.6.2:_Deoxy-d-mannose-octulo"/>
    <property type="match status" value="1"/>
</dbReference>
<evidence type="ECO:0000256" key="5">
    <source>
        <dbReference type="ARBA" id="ARBA00013066"/>
    </source>
</evidence>
<proteinExistence type="inferred from homology"/>
<comment type="subunit">
    <text evidence="4">Homotetramer.</text>
</comment>
<dbReference type="GO" id="GO:0046872">
    <property type="term" value="F:metal ion binding"/>
    <property type="evidence" value="ECO:0007669"/>
    <property type="project" value="UniProtKB-KW"/>
</dbReference>
<dbReference type="Proteomes" id="UP000229703">
    <property type="component" value="Unassembled WGS sequence"/>
</dbReference>
<dbReference type="Pfam" id="PF08282">
    <property type="entry name" value="Hydrolase_3"/>
    <property type="match status" value="1"/>
</dbReference>
<evidence type="ECO:0000256" key="1">
    <source>
        <dbReference type="ARBA" id="ARBA00000898"/>
    </source>
</evidence>
<dbReference type="GO" id="GO:0009103">
    <property type="term" value="P:lipopolysaccharide biosynthetic process"/>
    <property type="evidence" value="ECO:0007669"/>
    <property type="project" value="UniProtKB-KW"/>
</dbReference>
<accession>A0A2M7M4T5</accession>
<organism evidence="13 14">
    <name type="scientific">bacterium (Candidatus Ratteibacteria) CG_4_10_14_3_um_filter_41_18</name>
    <dbReference type="NCBI Taxonomy" id="2014287"/>
    <lineage>
        <taxon>Bacteria</taxon>
        <taxon>Candidatus Ratteibacteria</taxon>
    </lineage>
</organism>
<evidence type="ECO:0000256" key="9">
    <source>
        <dbReference type="ARBA" id="ARBA00022842"/>
    </source>
</evidence>
<keyword evidence="10" id="KW-0448">Lipopolysaccharide biosynthesis</keyword>
<evidence type="ECO:0000313" key="14">
    <source>
        <dbReference type="Proteomes" id="UP000229703"/>
    </source>
</evidence>
<evidence type="ECO:0000256" key="6">
    <source>
        <dbReference type="ARBA" id="ARBA00020092"/>
    </source>
</evidence>
<comment type="catalytic activity">
    <reaction evidence="1">
        <text>3-deoxy-alpha-D-manno-2-octulosonate-8-phosphate + H2O = 3-deoxy-alpha-D-manno-oct-2-ulosonate + phosphate</text>
        <dbReference type="Rhea" id="RHEA:11500"/>
        <dbReference type="ChEBI" id="CHEBI:15377"/>
        <dbReference type="ChEBI" id="CHEBI:43474"/>
        <dbReference type="ChEBI" id="CHEBI:85985"/>
        <dbReference type="ChEBI" id="CHEBI:85986"/>
        <dbReference type="EC" id="3.1.3.45"/>
    </reaction>
</comment>
<evidence type="ECO:0000256" key="10">
    <source>
        <dbReference type="ARBA" id="ARBA00022985"/>
    </source>
</evidence>
<keyword evidence="7 12" id="KW-0479">Metal-binding</keyword>
<gene>
    <name evidence="13" type="ORF">COZ37_01270</name>
</gene>
<dbReference type="PIRSF" id="PIRSF006118">
    <property type="entry name" value="KDO8-P_Ptase"/>
    <property type="match status" value="1"/>
</dbReference>
<dbReference type="SUPFAM" id="SSF56784">
    <property type="entry name" value="HAD-like"/>
    <property type="match status" value="1"/>
</dbReference>
<reference evidence="14" key="1">
    <citation type="submission" date="2017-09" db="EMBL/GenBank/DDBJ databases">
        <title>Depth-based differentiation of microbial function through sediment-hosted aquifers and enrichment of novel symbionts in the deep terrestrial subsurface.</title>
        <authorList>
            <person name="Probst A.J."/>
            <person name="Ladd B."/>
            <person name="Jarett J.K."/>
            <person name="Geller-Mcgrath D.E."/>
            <person name="Sieber C.M.K."/>
            <person name="Emerson J.B."/>
            <person name="Anantharaman K."/>
            <person name="Thomas B.C."/>
            <person name="Malmstrom R."/>
            <person name="Stieglmeier M."/>
            <person name="Klingl A."/>
            <person name="Woyke T."/>
            <person name="Ryan C.M."/>
            <person name="Banfield J.F."/>
        </authorList>
    </citation>
    <scope>NUCLEOTIDE SEQUENCE [LARGE SCALE GENOMIC DNA]</scope>
</reference>
<protein>
    <recommendedName>
        <fullName evidence="6">3-deoxy-D-manno-octulosonate 8-phosphate phosphatase KdsC</fullName>
        <ecNumber evidence="5">3.1.3.45</ecNumber>
    </recommendedName>
    <alternativeName>
        <fullName evidence="11">KDO 8-P phosphatase</fullName>
    </alternativeName>
</protein>
<comment type="caution">
    <text evidence="13">The sequence shown here is derived from an EMBL/GenBank/DDBJ whole genome shotgun (WGS) entry which is preliminary data.</text>
</comment>
<evidence type="ECO:0000313" key="13">
    <source>
        <dbReference type="EMBL" id="PIX77710.1"/>
    </source>
</evidence>
<evidence type="ECO:0000256" key="7">
    <source>
        <dbReference type="ARBA" id="ARBA00022723"/>
    </source>
</evidence>
<dbReference type="NCBIfam" id="TIGR01670">
    <property type="entry name" value="KdsC-phosphatas"/>
    <property type="match status" value="1"/>
</dbReference>